<dbReference type="PANTHER" id="PTHR33284">
    <property type="entry name" value="RIBOSOMAL PROTEIN L25/GLN-TRNA SYNTHETASE, ANTI-CODON-BINDING DOMAIN-CONTAINING PROTEIN"/>
    <property type="match status" value="1"/>
</dbReference>
<comment type="caution">
    <text evidence="9">The sequence shown here is derived from an EMBL/GenBank/DDBJ whole genome shotgun (WGS) entry which is preliminary data.</text>
</comment>
<evidence type="ECO:0000313" key="10">
    <source>
        <dbReference type="Proteomes" id="UP001501480"/>
    </source>
</evidence>
<dbReference type="InterPro" id="IPR020056">
    <property type="entry name" value="Rbsml_bL25/Gln-tRNA_synth_N"/>
</dbReference>
<evidence type="ECO:0000256" key="6">
    <source>
        <dbReference type="SAM" id="MobiDB-lite"/>
    </source>
</evidence>
<keyword evidence="3 5" id="KW-0689">Ribosomal protein</keyword>
<gene>
    <name evidence="5" type="primary">rplY</name>
    <name evidence="5" type="synonym">ctc</name>
    <name evidence="9" type="ORF">GCM10009821_16600</name>
</gene>
<dbReference type="PANTHER" id="PTHR33284:SF1">
    <property type="entry name" value="RIBOSOMAL PROTEIN L25_GLN-TRNA SYNTHETASE, ANTI-CODON-BINDING DOMAIN-CONTAINING PROTEIN"/>
    <property type="match status" value="1"/>
</dbReference>
<evidence type="ECO:0000256" key="4">
    <source>
        <dbReference type="ARBA" id="ARBA00023274"/>
    </source>
</evidence>
<dbReference type="InterPro" id="IPR020930">
    <property type="entry name" value="Ribosomal_uL5_bac-type"/>
</dbReference>
<dbReference type="GO" id="GO:0005840">
    <property type="term" value="C:ribosome"/>
    <property type="evidence" value="ECO:0007669"/>
    <property type="project" value="UniProtKB-KW"/>
</dbReference>
<keyword evidence="10" id="KW-1185">Reference proteome</keyword>
<dbReference type="InterPro" id="IPR037121">
    <property type="entry name" value="Ribosomal_bL25_C"/>
</dbReference>
<dbReference type="NCBIfam" id="TIGR00731">
    <property type="entry name" value="bL25_bact_ctc"/>
    <property type="match status" value="1"/>
</dbReference>
<feature type="domain" description="Large ribosomal subunit protein bL25 beta" evidence="8">
    <location>
        <begin position="98"/>
        <end position="176"/>
    </location>
</feature>
<dbReference type="RefSeq" id="WP_344326895.1">
    <property type="nucleotide sequence ID" value="NZ_BAAAPY010000005.1"/>
</dbReference>
<evidence type="ECO:0000313" key="9">
    <source>
        <dbReference type="EMBL" id="GAA2077643.1"/>
    </source>
</evidence>
<comment type="similarity">
    <text evidence="5">Belongs to the bacterial ribosomal protein bL25 family. CTC subfamily.</text>
</comment>
<keyword evidence="1 5" id="KW-0699">rRNA-binding</keyword>
<dbReference type="Pfam" id="PF14693">
    <property type="entry name" value="Ribosomal_TL5_C"/>
    <property type="match status" value="1"/>
</dbReference>
<dbReference type="HAMAP" id="MF_01334">
    <property type="entry name" value="Ribosomal_bL25_CTC"/>
    <property type="match status" value="1"/>
</dbReference>
<evidence type="ECO:0000256" key="5">
    <source>
        <dbReference type="HAMAP-Rule" id="MF_01334"/>
    </source>
</evidence>
<organism evidence="9 10">
    <name type="scientific">Aeromicrobium halocynthiae</name>
    <dbReference type="NCBI Taxonomy" id="560557"/>
    <lineage>
        <taxon>Bacteria</taxon>
        <taxon>Bacillati</taxon>
        <taxon>Actinomycetota</taxon>
        <taxon>Actinomycetes</taxon>
        <taxon>Propionibacteriales</taxon>
        <taxon>Nocardioidaceae</taxon>
        <taxon>Aeromicrobium</taxon>
    </lineage>
</organism>
<dbReference type="EMBL" id="BAAAPY010000005">
    <property type="protein sequence ID" value="GAA2077643.1"/>
    <property type="molecule type" value="Genomic_DNA"/>
</dbReference>
<accession>A0ABN2VZG2</accession>
<evidence type="ECO:0000259" key="8">
    <source>
        <dbReference type="Pfam" id="PF14693"/>
    </source>
</evidence>
<dbReference type="InterPro" id="IPR001021">
    <property type="entry name" value="Ribosomal_bL25_long"/>
</dbReference>
<dbReference type="InterPro" id="IPR020057">
    <property type="entry name" value="Ribosomal_bL25_b-dom"/>
</dbReference>
<evidence type="ECO:0000256" key="3">
    <source>
        <dbReference type="ARBA" id="ARBA00022980"/>
    </source>
</evidence>
<keyword evidence="2 5" id="KW-0694">RNA-binding</keyword>
<name>A0ABN2VZG2_9ACTN</name>
<dbReference type="CDD" id="cd00495">
    <property type="entry name" value="Ribosomal_L25_TL5_CTC"/>
    <property type="match status" value="1"/>
</dbReference>
<dbReference type="NCBIfam" id="NF004131">
    <property type="entry name" value="PRK05618.2-1"/>
    <property type="match status" value="1"/>
</dbReference>
<dbReference type="InterPro" id="IPR029751">
    <property type="entry name" value="Ribosomal_L25_dom"/>
</dbReference>
<comment type="subunit">
    <text evidence="5">Part of the 50S ribosomal subunit; part of the 5S rRNA/L5/L18/L25 subcomplex. Contacts the 5S rRNA. Binds to the 5S rRNA independently of L5 and L18.</text>
</comment>
<dbReference type="Gene3D" id="2.40.240.10">
    <property type="entry name" value="Ribosomal Protein L25, Chain P"/>
    <property type="match status" value="1"/>
</dbReference>
<dbReference type="SUPFAM" id="SSF50715">
    <property type="entry name" value="Ribosomal protein L25-like"/>
    <property type="match status" value="1"/>
</dbReference>
<evidence type="ECO:0000256" key="2">
    <source>
        <dbReference type="ARBA" id="ARBA00022884"/>
    </source>
</evidence>
<keyword evidence="4 5" id="KW-0687">Ribonucleoprotein</keyword>
<comment type="function">
    <text evidence="5">This is one of the proteins that binds to the 5S RNA in the ribosome where it forms part of the central protuberance.</text>
</comment>
<reference evidence="9 10" key="1">
    <citation type="journal article" date="2019" name="Int. J. Syst. Evol. Microbiol.">
        <title>The Global Catalogue of Microorganisms (GCM) 10K type strain sequencing project: providing services to taxonomists for standard genome sequencing and annotation.</title>
        <authorList>
            <consortium name="The Broad Institute Genomics Platform"/>
            <consortium name="The Broad Institute Genome Sequencing Center for Infectious Disease"/>
            <person name="Wu L."/>
            <person name="Ma J."/>
        </authorList>
    </citation>
    <scope>NUCLEOTIDE SEQUENCE [LARGE SCALE GENOMIC DNA]</scope>
    <source>
        <strain evidence="9 10">JCM 15749</strain>
    </source>
</reference>
<sequence length="229" mass="24023">MAEIKIAAETRTEFGKGAARRIRREDKVPAVLYGQGKDPVHVTLPGHDLMLALKNSNALLSIAVDAETHLAIPKQVQRDPLKGFIEHADLLIVRKGEKVVVDINVVLEGEAAPGALVVLENSSISLEVEATHIPESVEVSVEGLEVGSQILASDLRLPSGAALAVEDELLVVNVTHAPTADEIEAELEEAEAEAGIERDESEDSPAAEAADPELADPSAGGDDAGSSAE</sequence>
<dbReference type="InterPro" id="IPR011035">
    <property type="entry name" value="Ribosomal_bL25/Gln-tRNA_synth"/>
</dbReference>
<dbReference type="Proteomes" id="UP001501480">
    <property type="component" value="Unassembled WGS sequence"/>
</dbReference>
<feature type="compositionally biased region" description="Acidic residues" evidence="6">
    <location>
        <begin position="182"/>
        <end position="214"/>
    </location>
</feature>
<dbReference type="Gene3D" id="2.170.120.20">
    <property type="entry name" value="Ribosomal protein L25, beta domain"/>
    <property type="match status" value="1"/>
</dbReference>
<feature type="domain" description="Large ribosomal subunit protein bL25 L25" evidence="7">
    <location>
        <begin position="6"/>
        <end position="90"/>
    </location>
</feature>
<evidence type="ECO:0000259" key="7">
    <source>
        <dbReference type="Pfam" id="PF01386"/>
    </source>
</evidence>
<proteinExistence type="inferred from homology"/>
<evidence type="ECO:0000256" key="1">
    <source>
        <dbReference type="ARBA" id="ARBA00022730"/>
    </source>
</evidence>
<protein>
    <recommendedName>
        <fullName evidence="5">Large ribosomal subunit protein bL25</fullName>
    </recommendedName>
    <alternativeName>
        <fullName evidence="5">General stress protein CTC</fullName>
    </alternativeName>
</protein>
<feature type="region of interest" description="Disordered" evidence="6">
    <location>
        <begin position="182"/>
        <end position="229"/>
    </location>
</feature>
<dbReference type="Pfam" id="PF01386">
    <property type="entry name" value="Ribosomal_L25p"/>
    <property type="match status" value="1"/>
</dbReference>